<feature type="compositionally biased region" description="Low complexity" evidence="1">
    <location>
        <begin position="268"/>
        <end position="278"/>
    </location>
</feature>
<protein>
    <recommendedName>
        <fullName evidence="2">CcmS related domain-containing protein</fullName>
    </recommendedName>
</protein>
<organism evidence="3 4">
    <name type="scientific">Rickenella mellea</name>
    <dbReference type="NCBI Taxonomy" id="50990"/>
    <lineage>
        <taxon>Eukaryota</taxon>
        <taxon>Fungi</taxon>
        <taxon>Dikarya</taxon>
        <taxon>Basidiomycota</taxon>
        <taxon>Agaricomycotina</taxon>
        <taxon>Agaricomycetes</taxon>
        <taxon>Hymenochaetales</taxon>
        <taxon>Rickenellaceae</taxon>
        <taxon>Rickenella</taxon>
    </lineage>
</organism>
<feature type="compositionally biased region" description="Basic residues" evidence="1">
    <location>
        <begin position="587"/>
        <end position="599"/>
    </location>
</feature>
<evidence type="ECO:0000313" key="3">
    <source>
        <dbReference type="EMBL" id="TDL29451.1"/>
    </source>
</evidence>
<feature type="compositionally biased region" description="Basic and acidic residues" evidence="1">
    <location>
        <begin position="115"/>
        <end position="125"/>
    </location>
</feature>
<evidence type="ECO:0000259" key="2">
    <source>
        <dbReference type="Pfam" id="PF26617"/>
    </source>
</evidence>
<feature type="domain" description="CcmS related" evidence="2">
    <location>
        <begin position="410"/>
        <end position="540"/>
    </location>
</feature>
<feature type="compositionally biased region" description="Basic residues" evidence="1">
    <location>
        <begin position="317"/>
        <end position="326"/>
    </location>
</feature>
<feature type="compositionally biased region" description="Polar residues" evidence="1">
    <location>
        <begin position="244"/>
        <end position="257"/>
    </location>
</feature>
<keyword evidence="4" id="KW-1185">Reference proteome</keyword>
<dbReference type="AlphaFoldDB" id="A0A4R5XED5"/>
<feature type="compositionally biased region" description="Polar residues" evidence="1">
    <location>
        <begin position="50"/>
        <end position="61"/>
    </location>
</feature>
<dbReference type="VEuPathDB" id="FungiDB:BD410DRAFT_23185"/>
<dbReference type="Pfam" id="PF26617">
    <property type="entry name" value="CcmS-like"/>
    <property type="match status" value="1"/>
</dbReference>
<feature type="compositionally biased region" description="Polar residues" evidence="1">
    <location>
        <begin position="76"/>
        <end position="96"/>
    </location>
</feature>
<reference evidence="3 4" key="1">
    <citation type="submission" date="2018-06" db="EMBL/GenBank/DDBJ databases">
        <title>A transcriptomic atlas of mushroom development highlights an independent origin of complex multicellularity.</title>
        <authorList>
            <consortium name="DOE Joint Genome Institute"/>
            <person name="Krizsan K."/>
            <person name="Almasi E."/>
            <person name="Merenyi Z."/>
            <person name="Sahu N."/>
            <person name="Viragh M."/>
            <person name="Koszo T."/>
            <person name="Mondo S."/>
            <person name="Kiss B."/>
            <person name="Balint B."/>
            <person name="Kues U."/>
            <person name="Barry K."/>
            <person name="Hegedus J.C."/>
            <person name="Henrissat B."/>
            <person name="Johnson J."/>
            <person name="Lipzen A."/>
            <person name="Ohm R."/>
            <person name="Nagy I."/>
            <person name="Pangilinan J."/>
            <person name="Yan J."/>
            <person name="Xiong Y."/>
            <person name="Grigoriev I.V."/>
            <person name="Hibbett D.S."/>
            <person name="Nagy L.G."/>
        </authorList>
    </citation>
    <scope>NUCLEOTIDE SEQUENCE [LARGE SCALE GENOMIC DNA]</scope>
    <source>
        <strain evidence="3 4">SZMC22713</strain>
    </source>
</reference>
<name>A0A4R5XED5_9AGAM</name>
<feature type="compositionally biased region" description="Low complexity" evidence="1">
    <location>
        <begin position="97"/>
        <end position="111"/>
    </location>
</feature>
<feature type="region of interest" description="Disordered" evidence="1">
    <location>
        <begin position="1"/>
        <end position="338"/>
    </location>
</feature>
<dbReference type="EMBL" id="ML170156">
    <property type="protein sequence ID" value="TDL29451.1"/>
    <property type="molecule type" value="Genomic_DNA"/>
</dbReference>
<dbReference type="STRING" id="50990.A0A4R5XED5"/>
<dbReference type="OrthoDB" id="3171339at2759"/>
<feature type="region of interest" description="Disordered" evidence="1">
    <location>
        <begin position="374"/>
        <end position="393"/>
    </location>
</feature>
<dbReference type="InterPro" id="IPR058258">
    <property type="entry name" value="CcmS-like"/>
</dbReference>
<proteinExistence type="predicted"/>
<dbReference type="Proteomes" id="UP000294933">
    <property type="component" value="Unassembled WGS sequence"/>
</dbReference>
<gene>
    <name evidence="3" type="ORF">BD410DRAFT_23185</name>
</gene>
<feature type="compositionally biased region" description="Basic and acidic residues" evidence="1">
    <location>
        <begin position="571"/>
        <end position="586"/>
    </location>
</feature>
<accession>A0A4R5XED5</accession>
<feature type="compositionally biased region" description="Gly residues" evidence="1">
    <location>
        <begin position="62"/>
        <end position="75"/>
    </location>
</feature>
<evidence type="ECO:0000256" key="1">
    <source>
        <dbReference type="SAM" id="MobiDB-lite"/>
    </source>
</evidence>
<feature type="compositionally biased region" description="Gly residues" evidence="1">
    <location>
        <begin position="145"/>
        <end position="173"/>
    </location>
</feature>
<sequence>MAKKGKQKVTVEEVDDDGLNMIGDLFGEQDDWATGNTRQDNSHDPWSLNPADSASNAHTNTGWGGGGGGAGGGRQTGRSRSNATAAFGQNQSSIHPQQLHQLLHQAQAQAQVRGRQPEKAKKNEAQWKGSGAGGKNVGWNTTWEAGGGGGKGGGKGGSGRGGGAHDSGWGGEADSGWGTHKEPAWGGDDGGWGAAGDQNGDWDTGNDAGGWGNYDDTGWGAEQTGDWSNPADNWDGGGEENDWTRTAPTPQYSQHGQNWEGAHRSKTPKVTVTSPSTVGARTVLSPQEHNQIFSAFFGKNKSGNAQPSGKTQDQKGGGKKGKKKKNQQQQSKLPPMAEVDEYEMVSGDPVHDYWASNAGTSWYGPTYTMPSKTFAHATDGRPSPHSKSAGDSPYLETQFVSSHGEALTLAQKALYSKERLARNRIHWMFNPEKDDRVAGLLEWIQTMSYQLAAFGLNSFLQTRERGALISNADYRPWESPQEPAFDWINFDEVQATKDRTLQESLAFYDPSAVVLVFVFLLSPTGNSMAIWRRKLVIPNNLRLAFGREITQAKAGLRRQYPIHVDEMPAKDMPKSRAKKIESDAQPKRKLSKRKWLRWL</sequence>
<feature type="compositionally biased region" description="Polar residues" evidence="1">
    <location>
        <begin position="284"/>
        <end position="293"/>
    </location>
</feature>
<feature type="region of interest" description="Disordered" evidence="1">
    <location>
        <begin position="571"/>
        <end position="599"/>
    </location>
</feature>
<evidence type="ECO:0000313" key="4">
    <source>
        <dbReference type="Proteomes" id="UP000294933"/>
    </source>
</evidence>